<dbReference type="AlphaFoldDB" id="A0A090ABA8"/>
<dbReference type="PROSITE" id="PS51740">
    <property type="entry name" value="SPOVT_ABRB"/>
    <property type="match status" value="1"/>
</dbReference>
<dbReference type="InterPro" id="IPR037914">
    <property type="entry name" value="SpoVT-AbrB_sf"/>
</dbReference>
<keyword evidence="1" id="KW-0238">DNA-binding</keyword>
<accession>A0A090ABA8</accession>
<dbReference type="EMBL" id="AP014633">
    <property type="protein sequence ID" value="BAP54843.1"/>
    <property type="molecule type" value="Genomic_DNA"/>
</dbReference>
<evidence type="ECO:0000259" key="2">
    <source>
        <dbReference type="PROSITE" id="PS51740"/>
    </source>
</evidence>
<evidence type="ECO:0000256" key="1">
    <source>
        <dbReference type="PROSITE-ProRule" id="PRU01076"/>
    </source>
</evidence>
<gene>
    <name evidence="3" type="ORF">THII_0546</name>
</gene>
<feature type="domain" description="SpoVT-AbrB" evidence="2">
    <location>
        <begin position="1"/>
        <end position="46"/>
    </location>
</feature>
<dbReference type="Gene3D" id="2.10.260.10">
    <property type="match status" value="1"/>
</dbReference>
<dbReference type="HOGENOM" id="CLU_158484_2_1_6"/>
<dbReference type="NCBIfam" id="TIGR01439">
    <property type="entry name" value="lp_hng_hel_AbrB"/>
    <property type="match status" value="1"/>
</dbReference>
<dbReference type="SUPFAM" id="SSF89447">
    <property type="entry name" value="AbrB/MazE/MraZ-like"/>
    <property type="match status" value="1"/>
</dbReference>
<organism evidence="3 4">
    <name type="scientific">Thioploca ingrica</name>
    <dbReference type="NCBI Taxonomy" id="40754"/>
    <lineage>
        <taxon>Bacteria</taxon>
        <taxon>Pseudomonadati</taxon>
        <taxon>Pseudomonadota</taxon>
        <taxon>Gammaproteobacteria</taxon>
        <taxon>Thiotrichales</taxon>
        <taxon>Thiotrichaceae</taxon>
        <taxon>Thioploca</taxon>
    </lineage>
</organism>
<keyword evidence="4" id="KW-1185">Reference proteome</keyword>
<dbReference type="Proteomes" id="UP000031623">
    <property type="component" value="Chromosome"/>
</dbReference>
<proteinExistence type="predicted"/>
<evidence type="ECO:0000313" key="4">
    <source>
        <dbReference type="Proteomes" id="UP000031623"/>
    </source>
</evidence>
<name>A0A090ABA8_9GAMM</name>
<dbReference type="InterPro" id="IPR007159">
    <property type="entry name" value="SpoVT-AbrB_dom"/>
</dbReference>
<sequence>MYTATVTSEGQVMIPGEILQQLNIQPGNQVNFEIHEGTLTLIPVIEDIQAAFGLLKAKKSVSLEEMDNFIAQAVIVGRTRCT</sequence>
<evidence type="ECO:0000313" key="3">
    <source>
        <dbReference type="EMBL" id="BAP54843.1"/>
    </source>
</evidence>
<dbReference type="KEGG" id="tig:THII_0546"/>
<protein>
    <submittedName>
        <fullName evidence="3">AbrB family transcriptional regulator</fullName>
    </submittedName>
</protein>
<dbReference type="SMART" id="SM00966">
    <property type="entry name" value="SpoVT_AbrB"/>
    <property type="match status" value="1"/>
</dbReference>
<dbReference type="Pfam" id="PF04014">
    <property type="entry name" value="MazE_antitoxin"/>
    <property type="match status" value="1"/>
</dbReference>
<dbReference type="GO" id="GO:0003677">
    <property type="term" value="F:DNA binding"/>
    <property type="evidence" value="ECO:0007669"/>
    <property type="project" value="UniProtKB-UniRule"/>
</dbReference>
<reference evidence="3 4" key="1">
    <citation type="journal article" date="2014" name="ISME J.">
        <title>Ecophysiology of Thioploca ingrica as revealed by the complete genome sequence supplemented with proteomic evidence.</title>
        <authorList>
            <person name="Kojima H."/>
            <person name="Ogura Y."/>
            <person name="Yamamoto N."/>
            <person name="Togashi T."/>
            <person name="Mori H."/>
            <person name="Watanabe T."/>
            <person name="Nemoto F."/>
            <person name="Kurokawa K."/>
            <person name="Hayashi T."/>
            <person name="Fukui M."/>
        </authorList>
    </citation>
    <scope>NUCLEOTIDE SEQUENCE [LARGE SCALE GENOMIC DNA]</scope>
</reference>
<dbReference type="OrthoDB" id="9809003at2"/>